<feature type="transmembrane region" description="Helical" evidence="5">
    <location>
        <begin position="175"/>
        <end position="195"/>
    </location>
</feature>
<keyword evidence="7" id="KW-1185">Reference proteome</keyword>
<dbReference type="PANTHER" id="PTHR43847">
    <property type="entry name" value="BLL3993 PROTEIN"/>
    <property type="match status" value="1"/>
</dbReference>
<feature type="transmembrane region" description="Helical" evidence="5">
    <location>
        <begin position="108"/>
        <end position="129"/>
    </location>
</feature>
<dbReference type="PANTHER" id="PTHR43847:SF1">
    <property type="entry name" value="BLL3993 PROTEIN"/>
    <property type="match status" value="1"/>
</dbReference>
<dbReference type="RefSeq" id="WP_163722500.1">
    <property type="nucleotide sequence ID" value="NZ_AP022574.1"/>
</dbReference>
<dbReference type="GO" id="GO:0012505">
    <property type="term" value="C:endomembrane system"/>
    <property type="evidence" value="ECO:0007669"/>
    <property type="project" value="UniProtKB-SubCell"/>
</dbReference>
<feature type="transmembrane region" description="Helical" evidence="5">
    <location>
        <begin position="7"/>
        <end position="26"/>
    </location>
</feature>
<keyword evidence="4 5" id="KW-0472">Membrane</keyword>
<evidence type="ECO:0000256" key="2">
    <source>
        <dbReference type="ARBA" id="ARBA00022692"/>
    </source>
</evidence>
<evidence type="ECO:0000313" key="7">
    <source>
        <dbReference type="Proteomes" id="UP000466514"/>
    </source>
</evidence>
<evidence type="ECO:0000313" key="6">
    <source>
        <dbReference type="EMBL" id="BBX68907.1"/>
    </source>
</evidence>
<evidence type="ECO:0000256" key="4">
    <source>
        <dbReference type="ARBA" id="ARBA00023136"/>
    </source>
</evidence>
<protein>
    <submittedName>
        <fullName evidence="6">Membrane protein</fullName>
    </submittedName>
</protein>
<keyword evidence="2 5" id="KW-0812">Transmembrane</keyword>
<dbReference type="Proteomes" id="UP000466514">
    <property type="component" value="Chromosome"/>
</dbReference>
<organism evidence="6 7">
    <name type="scientific">Mycolicibacterium psychrotolerans</name>
    <dbReference type="NCBI Taxonomy" id="216929"/>
    <lineage>
        <taxon>Bacteria</taxon>
        <taxon>Bacillati</taxon>
        <taxon>Actinomycetota</taxon>
        <taxon>Actinomycetes</taxon>
        <taxon>Mycobacteriales</taxon>
        <taxon>Mycobacteriaceae</taxon>
        <taxon>Mycolicibacterium</taxon>
    </lineage>
</organism>
<evidence type="ECO:0000256" key="1">
    <source>
        <dbReference type="ARBA" id="ARBA00004127"/>
    </source>
</evidence>
<dbReference type="Pfam" id="PF04191">
    <property type="entry name" value="PEMT"/>
    <property type="match status" value="1"/>
</dbReference>
<accession>A0A7I7MAR0</accession>
<dbReference type="InterPro" id="IPR007318">
    <property type="entry name" value="Phopholipid_MeTrfase"/>
</dbReference>
<comment type="subcellular location">
    <subcellularLocation>
        <location evidence="1">Endomembrane system</location>
        <topology evidence="1">Multi-pass membrane protein</topology>
    </subcellularLocation>
</comment>
<dbReference type="Gene3D" id="1.20.120.1630">
    <property type="match status" value="1"/>
</dbReference>
<keyword evidence="3 5" id="KW-1133">Transmembrane helix</keyword>
<dbReference type="InterPro" id="IPR052527">
    <property type="entry name" value="Metal_cation-efflux_comp"/>
</dbReference>
<feature type="transmembrane region" description="Helical" evidence="5">
    <location>
        <begin position="32"/>
        <end position="54"/>
    </location>
</feature>
<dbReference type="AlphaFoldDB" id="A0A7I7MAR0"/>
<reference evidence="6 7" key="1">
    <citation type="journal article" date="2019" name="Emerg. Microbes Infect.">
        <title>Comprehensive subspecies identification of 175 nontuberculous mycobacteria species based on 7547 genomic profiles.</title>
        <authorList>
            <person name="Matsumoto Y."/>
            <person name="Kinjo T."/>
            <person name="Motooka D."/>
            <person name="Nabeya D."/>
            <person name="Jung N."/>
            <person name="Uechi K."/>
            <person name="Horii T."/>
            <person name="Iida T."/>
            <person name="Fujita J."/>
            <person name="Nakamura S."/>
        </authorList>
    </citation>
    <scope>NUCLEOTIDE SEQUENCE [LARGE SCALE GENOMIC DNA]</scope>
    <source>
        <strain evidence="6 7">JCM 13323</strain>
    </source>
</reference>
<sequence length="224" mass="24103">MKLAVQIATSLVLGLAFFGLVLFLPAGTFDYWQAWVFVAVFSVSTFVPSMYLAIRHPDALARRMKAGPTAESRPAQRIIITATFLAGIAVMVISALDWRFGWSAVPVWLVIAGDVLVAAGLLGAQLVVVQNNYAGASITVEEDQPLVSTGLYGVVRHPMYALSLIMMLGTPPALGSLWGLTAVVAAVPVLVARLLDEEKALTDDLAGYAEYTRQVPYRLIPGVW</sequence>
<evidence type="ECO:0000256" key="5">
    <source>
        <dbReference type="SAM" id="Phobius"/>
    </source>
</evidence>
<gene>
    <name evidence="6" type="ORF">MPSYJ_23680</name>
</gene>
<dbReference type="KEGG" id="mpsc:MPSYJ_23680"/>
<feature type="transmembrane region" description="Helical" evidence="5">
    <location>
        <begin position="75"/>
        <end position="96"/>
    </location>
</feature>
<dbReference type="EMBL" id="AP022574">
    <property type="protein sequence ID" value="BBX68907.1"/>
    <property type="molecule type" value="Genomic_DNA"/>
</dbReference>
<proteinExistence type="predicted"/>
<name>A0A7I7MAR0_9MYCO</name>
<evidence type="ECO:0000256" key="3">
    <source>
        <dbReference type="ARBA" id="ARBA00022989"/>
    </source>
</evidence>